<protein>
    <submittedName>
        <fullName evidence="7">O-antigen/teichoic acid export membrane protein</fullName>
    </submittedName>
</protein>
<keyword evidence="8" id="KW-1185">Reference proteome</keyword>
<reference evidence="7 8" key="1">
    <citation type="submission" date="2023-07" db="EMBL/GenBank/DDBJ databases">
        <title>Sequencing the genomes of 1000 actinobacteria strains.</title>
        <authorList>
            <person name="Klenk H.-P."/>
        </authorList>
    </citation>
    <scope>NUCLEOTIDE SEQUENCE [LARGE SCALE GENOMIC DNA]</scope>
    <source>
        <strain evidence="7 8">DSM 14555</strain>
    </source>
</reference>
<comment type="subcellular location">
    <subcellularLocation>
        <location evidence="1">Cell membrane</location>
        <topology evidence="1">Multi-pass membrane protein</topology>
    </subcellularLocation>
</comment>
<evidence type="ECO:0000313" key="8">
    <source>
        <dbReference type="Proteomes" id="UP001185069"/>
    </source>
</evidence>
<evidence type="ECO:0000256" key="1">
    <source>
        <dbReference type="ARBA" id="ARBA00004651"/>
    </source>
</evidence>
<evidence type="ECO:0000256" key="6">
    <source>
        <dbReference type="SAM" id="Phobius"/>
    </source>
</evidence>
<feature type="transmembrane region" description="Helical" evidence="6">
    <location>
        <begin position="444"/>
        <end position="462"/>
    </location>
</feature>
<evidence type="ECO:0000313" key="7">
    <source>
        <dbReference type="EMBL" id="MDR6268564.1"/>
    </source>
</evidence>
<evidence type="ECO:0000256" key="5">
    <source>
        <dbReference type="ARBA" id="ARBA00023136"/>
    </source>
</evidence>
<dbReference type="PANTHER" id="PTHR30250">
    <property type="entry name" value="PST FAMILY PREDICTED COLANIC ACID TRANSPORTER"/>
    <property type="match status" value="1"/>
</dbReference>
<dbReference type="RefSeq" id="WP_309796287.1">
    <property type="nucleotide sequence ID" value="NZ_BAAAHY010000006.1"/>
</dbReference>
<dbReference type="Proteomes" id="UP001185069">
    <property type="component" value="Unassembled WGS sequence"/>
</dbReference>
<feature type="transmembrane region" description="Helical" evidence="6">
    <location>
        <begin position="89"/>
        <end position="112"/>
    </location>
</feature>
<organism evidence="7 8">
    <name type="scientific">Arthrobacter russicus</name>
    <dbReference type="NCBI Taxonomy" id="172040"/>
    <lineage>
        <taxon>Bacteria</taxon>
        <taxon>Bacillati</taxon>
        <taxon>Actinomycetota</taxon>
        <taxon>Actinomycetes</taxon>
        <taxon>Micrococcales</taxon>
        <taxon>Micrococcaceae</taxon>
        <taxon>Arthrobacter</taxon>
    </lineage>
</organism>
<feature type="transmembrane region" description="Helical" evidence="6">
    <location>
        <begin position="212"/>
        <end position="235"/>
    </location>
</feature>
<dbReference type="PANTHER" id="PTHR30250:SF11">
    <property type="entry name" value="O-ANTIGEN TRANSPORTER-RELATED"/>
    <property type="match status" value="1"/>
</dbReference>
<keyword evidence="4 6" id="KW-1133">Transmembrane helix</keyword>
<comment type="caution">
    <text evidence="7">The sequence shown here is derived from an EMBL/GenBank/DDBJ whole genome shotgun (WGS) entry which is preliminary data.</text>
</comment>
<dbReference type="InterPro" id="IPR050833">
    <property type="entry name" value="Poly_Biosynth_Transport"/>
</dbReference>
<proteinExistence type="predicted"/>
<gene>
    <name evidence="7" type="ORF">JOE69_000802</name>
</gene>
<evidence type="ECO:0000256" key="3">
    <source>
        <dbReference type="ARBA" id="ARBA00022692"/>
    </source>
</evidence>
<feature type="transmembrane region" description="Helical" evidence="6">
    <location>
        <begin position="18"/>
        <end position="38"/>
    </location>
</feature>
<feature type="transmembrane region" description="Helical" evidence="6">
    <location>
        <begin position="181"/>
        <end position="200"/>
    </location>
</feature>
<feature type="transmembrane region" description="Helical" evidence="6">
    <location>
        <begin position="360"/>
        <end position="379"/>
    </location>
</feature>
<feature type="transmembrane region" description="Helical" evidence="6">
    <location>
        <begin position="297"/>
        <end position="320"/>
    </location>
</feature>
<accession>A0ABU1J826</accession>
<feature type="transmembrane region" description="Helical" evidence="6">
    <location>
        <begin position="418"/>
        <end position="438"/>
    </location>
</feature>
<feature type="transmembrane region" description="Helical" evidence="6">
    <location>
        <begin position="332"/>
        <end position="353"/>
    </location>
</feature>
<feature type="transmembrane region" description="Helical" evidence="6">
    <location>
        <begin position="385"/>
        <end position="406"/>
    </location>
</feature>
<sequence length="472" mass="49994">MSSNPEGVPVIAPAHHRLLYLVAAVAQGLGLPIIQPFAIRMLDAQQWGQVSFSLSLISIGLIALSAGLPQAISTTYFVADAGPRKARSLAAFGSWFSVLTALAIALAVGLWWFSRGELAANGPYLISILIIGMHGVTQMALAFLRSAHRALAFVVITVIATALGHVTGILAITFVERTANAYMISFAVAVFLASLLGVLAAKPKAPFEYPKVLRSAIAVALPVLPHSLALVLMLQGEAILITMFNGEEMVGRYNAVLPLALGALAVIMALSNVWQTTIFSHRGIDSTGEVKKVQREAAGVGVLLALGGSGAAVLVCFVIFPQASDDLLRLARLLPLLGYGYVMFLMATTQLFAIGRTRMMSVVTPVVAVAALLGAAWPASQGDLFAVGLIQVASYLVLGFVYCILVRRLNPSLVDFWFLLKGLAVAIAVTTVMVLLPLDIGTAIASFCIVALVGLAAIAIYYRRLRMDSRIN</sequence>
<dbReference type="EMBL" id="JAVDQF010000001">
    <property type="protein sequence ID" value="MDR6268564.1"/>
    <property type="molecule type" value="Genomic_DNA"/>
</dbReference>
<feature type="transmembrane region" description="Helical" evidence="6">
    <location>
        <begin position="50"/>
        <end position="68"/>
    </location>
</feature>
<name>A0ABU1J826_9MICC</name>
<evidence type="ECO:0000256" key="2">
    <source>
        <dbReference type="ARBA" id="ARBA00022475"/>
    </source>
</evidence>
<feature type="transmembrane region" description="Helical" evidence="6">
    <location>
        <begin position="151"/>
        <end position="175"/>
    </location>
</feature>
<keyword evidence="5 6" id="KW-0472">Membrane</keyword>
<keyword evidence="3 6" id="KW-0812">Transmembrane</keyword>
<evidence type="ECO:0000256" key="4">
    <source>
        <dbReference type="ARBA" id="ARBA00022989"/>
    </source>
</evidence>
<feature type="transmembrane region" description="Helical" evidence="6">
    <location>
        <begin position="124"/>
        <end position="144"/>
    </location>
</feature>
<feature type="transmembrane region" description="Helical" evidence="6">
    <location>
        <begin position="255"/>
        <end position="276"/>
    </location>
</feature>
<keyword evidence="2" id="KW-1003">Cell membrane</keyword>